<proteinExistence type="predicted"/>
<keyword evidence="2" id="KW-1185">Reference proteome</keyword>
<dbReference type="Proteomes" id="UP000287033">
    <property type="component" value="Unassembled WGS sequence"/>
</dbReference>
<comment type="caution">
    <text evidence="1">The sequence shown here is derived from an EMBL/GenBank/DDBJ whole genome shotgun (WGS) entry which is preliminary data.</text>
</comment>
<dbReference type="EMBL" id="BEZZ01023553">
    <property type="protein sequence ID" value="GCC39946.1"/>
    <property type="molecule type" value="Genomic_DNA"/>
</dbReference>
<evidence type="ECO:0000313" key="1">
    <source>
        <dbReference type="EMBL" id="GCC39946.1"/>
    </source>
</evidence>
<dbReference type="AlphaFoldDB" id="A0A401TB97"/>
<reference evidence="1 2" key="1">
    <citation type="journal article" date="2018" name="Nat. Ecol. Evol.">
        <title>Shark genomes provide insights into elasmobranch evolution and the origin of vertebrates.</title>
        <authorList>
            <person name="Hara Y"/>
            <person name="Yamaguchi K"/>
            <person name="Onimaru K"/>
            <person name="Kadota M"/>
            <person name="Koyanagi M"/>
            <person name="Keeley SD"/>
            <person name="Tatsumi K"/>
            <person name="Tanaka K"/>
            <person name="Motone F"/>
            <person name="Kageyama Y"/>
            <person name="Nozu R"/>
            <person name="Adachi N"/>
            <person name="Nishimura O"/>
            <person name="Nakagawa R"/>
            <person name="Tanegashima C"/>
            <person name="Kiyatake I"/>
            <person name="Matsumoto R"/>
            <person name="Murakumo K"/>
            <person name="Nishida K"/>
            <person name="Terakita A"/>
            <person name="Kuratani S"/>
            <person name="Sato K"/>
            <person name="Hyodo S Kuraku.S."/>
        </authorList>
    </citation>
    <scope>NUCLEOTIDE SEQUENCE [LARGE SCALE GENOMIC DNA]</scope>
</reference>
<gene>
    <name evidence="1" type="ORF">chiPu_0023591</name>
</gene>
<protein>
    <submittedName>
        <fullName evidence="1">Uncharacterized protein</fullName>
    </submittedName>
</protein>
<sequence>MPDVVSQTSLKRTMTSSKCLESLQTPDNSPKSACGLALDFMESFMVLSRHCFPVCSSVPGVDGDVNNRANGNTVGQMHLLQYGRHILGQTVVYTGKFEDPIVEREQSLQRVWFILEHGLYLCADPGLKKGSVHNHDPGILAVGALVF</sequence>
<accession>A0A401TB97</accession>
<name>A0A401TB97_CHIPU</name>
<evidence type="ECO:0000313" key="2">
    <source>
        <dbReference type="Proteomes" id="UP000287033"/>
    </source>
</evidence>
<organism evidence="1 2">
    <name type="scientific">Chiloscyllium punctatum</name>
    <name type="common">Brownbanded bambooshark</name>
    <name type="synonym">Hemiscyllium punctatum</name>
    <dbReference type="NCBI Taxonomy" id="137246"/>
    <lineage>
        <taxon>Eukaryota</taxon>
        <taxon>Metazoa</taxon>
        <taxon>Chordata</taxon>
        <taxon>Craniata</taxon>
        <taxon>Vertebrata</taxon>
        <taxon>Chondrichthyes</taxon>
        <taxon>Elasmobranchii</taxon>
        <taxon>Galeomorphii</taxon>
        <taxon>Galeoidea</taxon>
        <taxon>Orectolobiformes</taxon>
        <taxon>Hemiscylliidae</taxon>
        <taxon>Chiloscyllium</taxon>
    </lineage>
</organism>